<keyword evidence="8" id="KW-0137">Centromere</keyword>
<evidence type="ECO:0000256" key="3">
    <source>
        <dbReference type="ARBA" id="ARBA00010440"/>
    </source>
</evidence>
<dbReference type="PANTHER" id="PTHR32222">
    <property type="entry name" value="CENTROMERE PROTEIN U"/>
    <property type="match status" value="1"/>
</dbReference>
<sequence length="449" mass="50177">MAAEVDDDPAISQNSELSSFRSFKQAGLDRRRPSKRQTTVRSFKIKTSWSSDASSTANTIISSQGSSTDLPRTQELSTIAPSPVQLPLETSTTSNSRSTVPKHTAALDPEPQDTSSSSVVEWASPVNVLPDPIQMPIILRSRAPRESPSSIVLESPQAHLLQTGVIIFLTEMGTKNVLTDQHAKKKTPLSGPGKLKAKRGRKRTKDDAESKTTEEEDSLENEYRENNFVRLFNADQGRKNSISEITDLDVILTAIEEEALDIRNEMRSSAGKQAIKEFFIQMRKSFSETIDIYKENHMLKADLRKAKSKVNKLRKELLSVQQKRTRISAKLESEKKKLQESSERQKVLEDFSSFLVKLQALHEECQTDPTAKKGSKVDYGSFSNLPSLIIEGHGLLTAANQLISLFENRRHAKPSWSTVTLYSIYGSALCWLPSVDWLIRTLTDANASR</sequence>
<comment type="subcellular location">
    <subcellularLocation>
        <location evidence="2">Chromosome</location>
        <location evidence="2">Centromere</location>
    </subcellularLocation>
    <subcellularLocation>
        <location evidence="1">Nucleus</location>
    </subcellularLocation>
</comment>
<feature type="compositionally biased region" description="Polar residues" evidence="11">
    <location>
        <begin position="11"/>
        <end position="22"/>
    </location>
</feature>
<reference evidence="12 13" key="1">
    <citation type="submission" date="2022-05" db="EMBL/GenBank/DDBJ databases">
        <authorList>
            <consortium name="Genoscope - CEA"/>
            <person name="William W."/>
        </authorList>
    </citation>
    <scope>NUCLEOTIDE SEQUENCE [LARGE SCALE GENOMIC DNA]</scope>
</reference>
<evidence type="ECO:0000256" key="1">
    <source>
        <dbReference type="ARBA" id="ARBA00004123"/>
    </source>
</evidence>
<keyword evidence="5" id="KW-0158">Chromosome</keyword>
<feature type="coiled-coil region" evidence="10">
    <location>
        <begin position="296"/>
        <end position="344"/>
    </location>
</feature>
<evidence type="ECO:0000256" key="9">
    <source>
        <dbReference type="ARBA" id="ARBA00031456"/>
    </source>
</evidence>
<dbReference type="Pfam" id="PF13097">
    <property type="entry name" value="CENP-U"/>
    <property type="match status" value="1"/>
</dbReference>
<name>A0ABN8RUB9_9CNID</name>
<evidence type="ECO:0000256" key="10">
    <source>
        <dbReference type="SAM" id="Coils"/>
    </source>
</evidence>
<feature type="compositionally biased region" description="Polar residues" evidence="11">
    <location>
        <begin position="88"/>
        <end position="101"/>
    </location>
</feature>
<evidence type="ECO:0000256" key="4">
    <source>
        <dbReference type="ARBA" id="ARBA00016402"/>
    </source>
</evidence>
<feature type="compositionally biased region" description="Polar residues" evidence="11">
    <location>
        <begin position="36"/>
        <end position="80"/>
    </location>
</feature>
<evidence type="ECO:0000256" key="5">
    <source>
        <dbReference type="ARBA" id="ARBA00022454"/>
    </source>
</evidence>
<evidence type="ECO:0000256" key="6">
    <source>
        <dbReference type="ARBA" id="ARBA00023054"/>
    </source>
</evidence>
<protein>
    <recommendedName>
        <fullName evidence="4">Centromere protein U</fullName>
    </recommendedName>
    <alternativeName>
        <fullName evidence="9">MLF1-interacting protein</fullName>
    </alternativeName>
</protein>
<evidence type="ECO:0000256" key="8">
    <source>
        <dbReference type="ARBA" id="ARBA00023328"/>
    </source>
</evidence>
<comment type="similarity">
    <text evidence="3">Belongs to the CENP-U/AME1 family.</text>
</comment>
<feature type="compositionally biased region" description="Basic and acidic residues" evidence="11">
    <location>
        <begin position="204"/>
        <end position="213"/>
    </location>
</feature>
<feature type="region of interest" description="Disordered" evidence="11">
    <location>
        <begin position="1"/>
        <end position="119"/>
    </location>
</feature>
<organism evidence="12 13">
    <name type="scientific">Porites evermanni</name>
    <dbReference type="NCBI Taxonomy" id="104178"/>
    <lineage>
        <taxon>Eukaryota</taxon>
        <taxon>Metazoa</taxon>
        <taxon>Cnidaria</taxon>
        <taxon>Anthozoa</taxon>
        <taxon>Hexacorallia</taxon>
        <taxon>Scleractinia</taxon>
        <taxon>Fungiina</taxon>
        <taxon>Poritidae</taxon>
        <taxon>Porites</taxon>
    </lineage>
</organism>
<dbReference type="EMBL" id="CALNXI010002063">
    <property type="protein sequence ID" value="CAH3182394.1"/>
    <property type="molecule type" value="Genomic_DNA"/>
</dbReference>
<gene>
    <name evidence="12" type="ORF">PEVE_00014185</name>
</gene>
<evidence type="ECO:0000256" key="11">
    <source>
        <dbReference type="SAM" id="MobiDB-lite"/>
    </source>
</evidence>
<keyword evidence="13" id="KW-1185">Reference proteome</keyword>
<keyword evidence="7" id="KW-0539">Nucleus</keyword>
<feature type="region of interest" description="Disordered" evidence="11">
    <location>
        <begin position="179"/>
        <end position="220"/>
    </location>
</feature>
<evidence type="ECO:0000256" key="2">
    <source>
        <dbReference type="ARBA" id="ARBA00004584"/>
    </source>
</evidence>
<evidence type="ECO:0000256" key="7">
    <source>
        <dbReference type="ARBA" id="ARBA00023242"/>
    </source>
</evidence>
<accession>A0ABN8RUB9</accession>
<dbReference type="Proteomes" id="UP001159427">
    <property type="component" value="Unassembled WGS sequence"/>
</dbReference>
<proteinExistence type="inferred from homology"/>
<evidence type="ECO:0000313" key="12">
    <source>
        <dbReference type="EMBL" id="CAH3182394.1"/>
    </source>
</evidence>
<comment type="caution">
    <text evidence="12">The sequence shown here is derived from an EMBL/GenBank/DDBJ whole genome shotgun (WGS) entry which is preliminary data.</text>
</comment>
<dbReference type="PANTHER" id="PTHR32222:SF1">
    <property type="entry name" value="CENTROMERE PROTEIN U"/>
    <property type="match status" value="1"/>
</dbReference>
<dbReference type="InterPro" id="IPR025214">
    <property type="entry name" value="CENP-U"/>
</dbReference>
<evidence type="ECO:0000313" key="13">
    <source>
        <dbReference type="Proteomes" id="UP001159427"/>
    </source>
</evidence>
<keyword evidence="6 10" id="KW-0175">Coiled coil</keyword>